<gene>
    <name evidence="1" type="ORF">GLOIN_2v1480823</name>
</gene>
<proteinExistence type="predicted"/>
<dbReference type="AlphaFoldDB" id="A0A2P4PSN4"/>
<keyword evidence="2" id="KW-1185">Reference proteome</keyword>
<dbReference type="VEuPathDB" id="FungiDB:RhiirFUN_022146"/>
<comment type="caution">
    <text evidence="1">The sequence shown here is derived from an EMBL/GenBank/DDBJ whole genome shotgun (WGS) entry which is preliminary data.</text>
</comment>
<reference evidence="1 2" key="1">
    <citation type="journal article" date="2013" name="Proc. Natl. Acad. Sci. U.S.A.">
        <title>Genome of an arbuscular mycorrhizal fungus provides insight into the oldest plant symbiosis.</title>
        <authorList>
            <person name="Tisserant E."/>
            <person name="Malbreil M."/>
            <person name="Kuo A."/>
            <person name="Kohler A."/>
            <person name="Symeonidi A."/>
            <person name="Balestrini R."/>
            <person name="Charron P."/>
            <person name="Duensing N."/>
            <person name="Frei Dit Frey N."/>
            <person name="Gianinazzi-Pearson V."/>
            <person name="Gilbert L.B."/>
            <person name="Handa Y."/>
            <person name="Herr J.R."/>
            <person name="Hijri M."/>
            <person name="Koul R."/>
            <person name="Kawaguchi M."/>
            <person name="Krajinski F."/>
            <person name="Lammers P.J."/>
            <person name="Masclaux F.G."/>
            <person name="Murat C."/>
            <person name="Morin E."/>
            <person name="Ndikumana S."/>
            <person name="Pagni M."/>
            <person name="Petitpierre D."/>
            <person name="Requena N."/>
            <person name="Rosikiewicz P."/>
            <person name="Riley R."/>
            <person name="Saito K."/>
            <person name="San Clemente H."/>
            <person name="Shapiro H."/>
            <person name="van Tuinen D."/>
            <person name="Becard G."/>
            <person name="Bonfante P."/>
            <person name="Paszkowski U."/>
            <person name="Shachar-Hill Y.Y."/>
            <person name="Tuskan G.A."/>
            <person name="Young P.W."/>
            <person name="Sanders I.R."/>
            <person name="Henrissat B."/>
            <person name="Rensing S.A."/>
            <person name="Grigoriev I.V."/>
            <person name="Corradi N."/>
            <person name="Roux C."/>
            <person name="Martin F."/>
        </authorList>
    </citation>
    <scope>NUCLEOTIDE SEQUENCE [LARGE SCALE GENOMIC DNA]</scope>
    <source>
        <strain evidence="1 2">DAOM 197198</strain>
    </source>
</reference>
<dbReference type="Proteomes" id="UP000018888">
    <property type="component" value="Unassembled WGS sequence"/>
</dbReference>
<evidence type="ECO:0000313" key="2">
    <source>
        <dbReference type="Proteomes" id="UP000018888"/>
    </source>
</evidence>
<reference evidence="1 2" key="2">
    <citation type="journal article" date="2018" name="New Phytol.">
        <title>High intraspecific genome diversity in the model arbuscular mycorrhizal symbiont Rhizophagus irregularis.</title>
        <authorList>
            <person name="Chen E.C.H."/>
            <person name="Morin E."/>
            <person name="Beaudet D."/>
            <person name="Noel J."/>
            <person name="Yildirir G."/>
            <person name="Ndikumana S."/>
            <person name="Charron P."/>
            <person name="St-Onge C."/>
            <person name="Giorgi J."/>
            <person name="Kruger M."/>
            <person name="Marton T."/>
            <person name="Ropars J."/>
            <person name="Grigoriev I.V."/>
            <person name="Hainaut M."/>
            <person name="Henrissat B."/>
            <person name="Roux C."/>
            <person name="Martin F."/>
            <person name="Corradi N."/>
        </authorList>
    </citation>
    <scope>NUCLEOTIDE SEQUENCE [LARGE SCALE GENOMIC DNA]</scope>
    <source>
        <strain evidence="1 2">DAOM 197198</strain>
    </source>
</reference>
<protein>
    <submittedName>
        <fullName evidence="1">Uncharacterized protein</fullName>
    </submittedName>
</protein>
<evidence type="ECO:0000313" key="1">
    <source>
        <dbReference type="EMBL" id="POG68396.1"/>
    </source>
</evidence>
<organism evidence="1 2">
    <name type="scientific">Rhizophagus irregularis (strain DAOM 181602 / DAOM 197198 / MUCL 43194)</name>
    <name type="common">Arbuscular mycorrhizal fungus</name>
    <name type="synonym">Glomus intraradices</name>
    <dbReference type="NCBI Taxonomy" id="747089"/>
    <lineage>
        <taxon>Eukaryota</taxon>
        <taxon>Fungi</taxon>
        <taxon>Fungi incertae sedis</taxon>
        <taxon>Mucoromycota</taxon>
        <taxon>Glomeromycotina</taxon>
        <taxon>Glomeromycetes</taxon>
        <taxon>Glomerales</taxon>
        <taxon>Glomeraceae</taxon>
        <taxon>Rhizophagus</taxon>
    </lineage>
</organism>
<accession>A0A2P4PSN4</accession>
<sequence length="158" mass="18576">MQRFTINTRFSRRPSIFNNDNTPKRCETDIVRKWNNIIINLIKHANFDIFKIKKCKLGYVVPPPNLKKLEITDSRYLHANSCDPYSLYNPYNWSSRLGRSDINEWLINNKRLNCLKVLHLRGCVDFTVCGLTNLYEQLIELSIVDCPKSCLLYTSRCV</sequence>
<name>A0A2P4PSN4_RHIID</name>
<dbReference type="EMBL" id="AUPC02000153">
    <property type="protein sequence ID" value="POG68396.1"/>
    <property type="molecule type" value="Genomic_DNA"/>
</dbReference>